<sequence length="210" mass="24224">MHALCAMIAADWSEVQALATVILVLTSAGAIGYAALQLKQEREYRSVANLEKQLTAFQGDSFVAARKRLAQDRLVDGVLLPLEKDAPPASALEVLDFYDHIGLLVKKGHLELYDVWHTFYEWAQPVYVDLRALVEEPDSQFHDHYHYLRRLMRKMDELQITRMHAQSANHYALWTPHRIIDHYRYELESGGRLVRRTRRKAEEQATAVAI</sequence>
<organism evidence="2 3">
    <name type="scientific">Granulicella pectinivorans</name>
    <dbReference type="NCBI Taxonomy" id="474950"/>
    <lineage>
        <taxon>Bacteria</taxon>
        <taxon>Pseudomonadati</taxon>
        <taxon>Acidobacteriota</taxon>
        <taxon>Terriglobia</taxon>
        <taxon>Terriglobales</taxon>
        <taxon>Acidobacteriaceae</taxon>
        <taxon>Granulicella</taxon>
    </lineage>
</organism>
<accession>A0A1I6N0M7</accession>
<dbReference type="Proteomes" id="UP000199024">
    <property type="component" value="Unassembled WGS sequence"/>
</dbReference>
<evidence type="ECO:0000256" key="1">
    <source>
        <dbReference type="SAM" id="Phobius"/>
    </source>
</evidence>
<proteinExistence type="predicted"/>
<dbReference type="EMBL" id="FOZL01000002">
    <property type="protein sequence ID" value="SFS21437.1"/>
    <property type="molecule type" value="Genomic_DNA"/>
</dbReference>
<keyword evidence="1" id="KW-0472">Membrane</keyword>
<keyword evidence="3" id="KW-1185">Reference proteome</keyword>
<dbReference type="RefSeq" id="WP_089843508.1">
    <property type="nucleotide sequence ID" value="NZ_FOZL01000002.1"/>
</dbReference>
<feature type="transmembrane region" description="Helical" evidence="1">
    <location>
        <begin position="17"/>
        <end position="36"/>
    </location>
</feature>
<protein>
    <recommendedName>
        <fullName evidence="4">DUF4760 domain-containing protein</fullName>
    </recommendedName>
</protein>
<dbReference type="STRING" id="474950.SAMN05421771_4194"/>
<evidence type="ECO:0008006" key="4">
    <source>
        <dbReference type="Google" id="ProtNLM"/>
    </source>
</evidence>
<evidence type="ECO:0000313" key="2">
    <source>
        <dbReference type="EMBL" id="SFS21437.1"/>
    </source>
</evidence>
<keyword evidence="1" id="KW-0812">Transmembrane</keyword>
<name>A0A1I6N0M7_9BACT</name>
<reference evidence="2 3" key="1">
    <citation type="submission" date="2016-10" db="EMBL/GenBank/DDBJ databases">
        <authorList>
            <person name="de Groot N.N."/>
        </authorList>
    </citation>
    <scope>NUCLEOTIDE SEQUENCE [LARGE SCALE GENOMIC DNA]</scope>
    <source>
        <strain evidence="2 3">DSM 21001</strain>
    </source>
</reference>
<evidence type="ECO:0000313" key="3">
    <source>
        <dbReference type="Proteomes" id="UP000199024"/>
    </source>
</evidence>
<gene>
    <name evidence="2" type="ORF">SAMN05421771_4194</name>
</gene>
<dbReference type="OrthoDB" id="116156at2"/>
<dbReference type="AlphaFoldDB" id="A0A1I6N0M7"/>
<keyword evidence="1" id="KW-1133">Transmembrane helix</keyword>